<feature type="transmembrane region" description="Helical" evidence="6">
    <location>
        <begin position="113"/>
        <end position="134"/>
    </location>
</feature>
<dbReference type="EMBL" id="CP000931">
    <property type="protein sequence ID" value="ABZ76646.1"/>
    <property type="molecule type" value="Genomic_DNA"/>
</dbReference>
<evidence type="ECO:0000259" key="7">
    <source>
        <dbReference type="PROSITE" id="PS50850"/>
    </source>
</evidence>
<evidence type="ECO:0000313" key="8">
    <source>
        <dbReference type="EMBL" id="ABZ76646.1"/>
    </source>
</evidence>
<feature type="transmembrane region" description="Helical" evidence="6">
    <location>
        <begin position="172"/>
        <end position="192"/>
    </location>
</feature>
<feature type="transmembrane region" description="Helical" evidence="6">
    <location>
        <begin position="306"/>
        <end position="324"/>
    </location>
</feature>
<evidence type="ECO:0000256" key="6">
    <source>
        <dbReference type="SAM" id="Phobius"/>
    </source>
</evidence>
<keyword evidence="4 6" id="KW-1133">Transmembrane helix</keyword>
<protein>
    <submittedName>
        <fullName evidence="8">Major facilitator superfamily MFS_1</fullName>
    </submittedName>
</protein>
<organism evidence="8 9">
    <name type="scientific">Shewanella halifaxensis (strain HAW-EB4)</name>
    <dbReference type="NCBI Taxonomy" id="458817"/>
    <lineage>
        <taxon>Bacteria</taxon>
        <taxon>Pseudomonadati</taxon>
        <taxon>Pseudomonadota</taxon>
        <taxon>Gammaproteobacteria</taxon>
        <taxon>Alteromonadales</taxon>
        <taxon>Shewanellaceae</taxon>
        <taxon>Shewanella</taxon>
    </lineage>
</organism>
<feature type="transmembrane region" description="Helical" evidence="6">
    <location>
        <begin position="51"/>
        <end position="72"/>
    </location>
</feature>
<feature type="domain" description="Major facilitator superfamily (MFS) profile" evidence="7">
    <location>
        <begin position="17"/>
        <end position="435"/>
    </location>
</feature>
<evidence type="ECO:0000256" key="2">
    <source>
        <dbReference type="ARBA" id="ARBA00022448"/>
    </source>
</evidence>
<dbReference type="GO" id="GO:0016020">
    <property type="term" value="C:membrane"/>
    <property type="evidence" value="ECO:0007669"/>
    <property type="project" value="UniProtKB-SubCell"/>
</dbReference>
<dbReference type="InterPro" id="IPR044770">
    <property type="entry name" value="MFS_spinster-like"/>
</dbReference>
<accession>B0TTS8</accession>
<dbReference type="HOGENOM" id="CLU_001265_5_12_6"/>
<dbReference type="GO" id="GO:0022857">
    <property type="term" value="F:transmembrane transporter activity"/>
    <property type="evidence" value="ECO:0007669"/>
    <property type="project" value="InterPro"/>
</dbReference>
<dbReference type="InterPro" id="IPR011701">
    <property type="entry name" value="MFS"/>
</dbReference>
<keyword evidence="5 6" id="KW-0472">Membrane</keyword>
<dbReference type="AlphaFoldDB" id="B0TTS8"/>
<evidence type="ECO:0000256" key="3">
    <source>
        <dbReference type="ARBA" id="ARBA00022692"/>
    </source>
</evidence>
<feature type="transmembrane region" description="Helical" evidence="6">
    <location>
        <begin position="237"/>
        <end position="261"/>
    </location>
</feature>
<dbReference type="SUPFAM" id="SSF103473">
    <property type="entry name" value="MFS general substrate transporter"/>
    <property type="match status" value="1"/>
</dbReference>
<keyword evidence="3 6" id="KW-0812">Transmembrane</keyword>
<feature type="transmembrane region" description="Helical" evidence="6">
    <location>
        <begin position="17"/>
        <end position="39"/>
    </location>
</feature>
<dbReference type="PANTHER" id="PTHR23505">
    <property type="entry name" value="SPINSTER"/>
    <property type="match status" value="1"/>
</dbReference>
<comment type="subcellular location">
    <subcellularLocation>
        <location evidence="1">Membrane</location>
        <topology evidence="1">Multi-pass membrane protein</topology>
    </subcellularLocation>
</comment>
<dbReference type="CDD" id="cd17328">
    <property type="entry name" value="MFS_spinster_like"/>
    <property type="match status" value="1"/>
</dbReference>
<dbReference type="InterPro" id="IPR020846">
    <property type="entry name" value="MFS_dom"/>
</dbReference>
<dbReference type="OrthoDB" id="6057322at2"/>
<dbReference type="STRING" id="458817.Shal_2087"/>
<dbReference type="InterPro" id="IPR036259">
    <property type="entry name" value="MFS_trans_sf"/>
</dbReference>
<feature type="transmembrane region" description="Helical" evidence="6">
    <location>
        <begin position="141"/>
        <end position="166"/>
    </location>
</feature>
<reference evidence="8" key="1">
    <citation type="submission" date="2008-01" db="EMBL/GenBank/DDBJ databases">
        <title>Complete sequence of Shewanella halifaxensis HAW-EB4.</title>
        <authorList>
            <consortium name="US DOE Joint Genome Institute"/>
            <person name="Copeland A."/>
            <person name="Lucas S."/>
            <person name="Lapidus A."/>
            <person name="Glavina del Rio T."/>
            <person name="Dalin E."/>
            <person name="Tice H."/>
            <person name="Bruce D."/>
            <person name="Goodwin L."/>
            <person name="Pitluck S."/>
            <person name="Sims D."/>
            <person name="Brettin T."/>
            <person name="Detter J.C."/>
            <person name="Han C."/>
            <person name="Kuske C.R."/>
            <person name="Schmutz J."/>
            <person name="Larimer F."/>
            <person name="Land M."/>
            <person name="Hauser L."/>
            <person name="Kyrpides N."/>
            <person name="Kim E."/>
            <person name="Zhao J.-S."/>
            <person name="Richardson P."/>
        </authorList>
    </citation>
    <scope>NUCLEOTIDE SEQUENCE [LARGE SCALE GENOMIC DNA]</scope>
    <source>
        <strain evidence="8">HAW-EB4</strain>
    </source>
</reference>
<keyword evidence="2" id="KW-0813">Transport</keyword>
<evidence type="ECO:0000313" key="9">
    <source>
        <dbReference type="Proteomes" id="UP000001317"/>
    </source>
</evidence>
<dbReference type="eggNOG" id="COG2814">
    <property type="taxonomic scope" value="Bacteria"/>
</dbReference>
<feature type="transmembrane region" description="Helical" evidence="6">
    <location>
        <begin position="273"/>
        <end position="294"/>
    </location>
</feature>
<evidence type="ECO:0000256" key="1">
    <source>
        <dbReference type="ARBA" id="ARBA00004141"/>
    </source>
</evidence>
<sequence length="459" mass="49683">MNKIADGKPTQWQRHGLLLLLTLFYGETFIGRQIIAVMIEPIKLEFGTSDTQMGLMSGLAFAVVFAVLGLPAGQLADKKSRTRILAFCALAWAFATALCGFAVGFYMLVAARMLVAVAEVPIGSSSMSLIADLYPLNKRAFAISCYTSAATIASILALGLGAYLIGQLGWRHTFFLLSIPALILSAVFFIFVKEPKRGQFNHKSQANLTAVQTELTSSNGTLADTLRSLWAHKRFKLLVFSSAMATMSANAFGMWNITFIMRSHQLELYNAGLLAGVIGGGSAAIGILLGGYLADKRSVRTSPLQLPIIGHILGVTSLYLYLLWPSEQTILIFGHNVPVAMFACALTSFFSVWWVGPCFSLLTNLVPAHQRAVAIACQSILVSFLGMGVGPVLVGSLSDILSPRMGEESLRYALIFSSFSTIIAIFLLIKLNQIFTANDPNYIDVSSSTQSKLNQIHSE</sequence>
<feature type="transmembrane region" description="Helical" evidence="6">
    <location>
        <begin position="374"/>
        <end position="397"/>
    </location>
</feature>
<dbReference type="KEGG" id="shl:Shal_2087"/>
<dbReference type="Gene3D" id="1.20.1250.20">
    <property type="entry name" value="MFS general substrate transporter like domains"/>
    <property type="match status" value="1"/>
</dbReference>
<keyword evidence="9" id="KW-1185">Reference proteome</keyword>
<feature type="transmembrane region" description="Helical" evidence="6">
    <location>
        <begin position="84"/>
        <end position="107"/>
    </location>
</feature>
<dbReference type="PANTHER" id="PTHR23505:SF79">
    <property type="entry name" value="PROTEIN SPINSTER"/>
    <property type="match status" value="1"/>
</dbReference>
<feature type="transmembrane region" description="Helical" evidence="6">
    <location>
        <begin position="409"/>
        <end position="429"/>
    </location>
</feature>
<dbReference type="Pfam" id="PF07690">
    <property type="entry name" value="MFS_1"/>
    <property type="match status" value="1"/>
</dbReference>
<proteinExistence type="predicted"/>
<dbReference type="Proteomes" id="UP000001317">
    <property type="component" value="Chromosome"/>
</dbReference>
<gene>
    <name evidence="8" type="ordered locus">Shal_2087</name>
</gene>
<dbReference type="RefSeq" id="WP_012277176.1">
    <property type="nucleotide sequence ID" value="NC_010334.1"/>
</dbReference>
<evidence type="ECO:0000256" key="4">
    <source>
        <dbReference type="ARBA" id="ARBA00022989"/>
    </source>
</evidence>
<evidence type="ECO:0000256" key="5">
    <source>
        <dbReference type="ARBA" id="ARBA00023136"/>
    </source>
</evidence>
<dbReference type="PROSITE" id="PS50850">
    <property type="entry name" value="MFS"/>
    <property type="match status" value="1"/>
</dbReference>
<feature type="transmembrane region" description="Helical" evidence="6">
    <location>
        <begin position="339"/>
        <end position="362"/>
    </location>
</feature>
<name>B0TTS8_SHEHH</name>